<reference evidence="3" key="1">
    <citation type="journal article" date="2015" name="Genome Announc.">
        <title>Genome sequence of the AIDS-associated pathogen Penicillium marneffei (ATCC18224) and its near taxonomic relative Talaromyces stipitatus (ATCC10500).</title>
        <authorList>
            <person name="Nierman W.C."/>
            <person name="Fedorova-Abrams N.D."/>
            <person name="Andrianopoulos A."/>
        </authorList>
    </citation>
    <scope>NUCLEOTIDE SEQUENCE [LARGE SCALE GENOMIC DNA]</scope>
    <source>
        <strain evidence="3">ATCC 10500 / CBS 375.48 / QM 6759 / NRRL 1006</strain>
    </source>
</reference>
<dbReference type="InterPro" id="IPR031342">
    <property type="entry name" value="Mug163-like"/>
</dbReference>
<dbReference type="Proteomes" id="UP000001745">
    <property type="component" value="Unassembled WGS sequence"/>
</dbReference>
<evidence type="ECO:0000256" key="1">
    <source>
        <dbReference type="SAM" id="MobiDB-lite"/>
    </source>
</evidence>
<dbReference type="PANTHER" id="PTHR31094">
    <property type="entry name" value="RIKEN CDNA 2310061I04 GENE"/>
    <property type="match status" value="1"/>
</dbReference>
<dbReference type="GeneID" id="8097879"/>
<gene>
    <name evidence="2" type="ORF">TSTA_043710</name>
</gene>
<feature type="region of interest" description="Disordered" evidence="1">
    <location>
        <begin position="81"/>
        <end position="128"/>
    </location>
</feature>
<organism evidence="2 3">
    <name type="scientific">Talaromyces stipitatus (strain ATCC 10500 / CBS 375.48 / QM 6759 / NRRL 1006)</name>
    <name type="common">Penicillium stipitatum</name>
    <dbReference type="NCBI Taxonomy" id="441959"/>
    <lineage>
        <taxon>Eukaryota</taxon>
        <taxon>Fungi</taxon>
        <taxon>Dikarya</taxon>
        <taxon>Ascomycota</taxon>
        <taxon>Pezizomycotina</taxon>
        <taxon>Eurotiomycetes</taxon>
        <taxon>Eurotiomycetidae</taxon>
        <taxon>Eurotiales</taxon>
        <taxon>Trichocomaceae</taxon>
        <taxon>Talaromyces</taxon>
        <taxon>Talaromyces sect. Talaromyces</taxon>
    </lineage>
</organism>
<dbReference type="VEuPathDB" id="FungiDB:TSTA_043710"/>
<evidence type="ECO:0000313" key="3">
    <source>
        <dbReference type="Proteomes" id="UP000001745"/>
    </source>
</evidence>
<dbReference type="HOGENOM" id="CLU_053544_1_0_1"/>
<dbReference type="PhylomeDB" id="B8MKQ1"/>
<evidence type="ECO:0000313" key="2">
    <source>
        <dbReference type="EMBL" id="EED14900.1"/>
    </source>
</evidence>
<dbReference type="STRING" id="441959.B8MKQ1"/>
<dbReference type="EMBL" id="EQ962657">
    <property type="protein sequence ID" value="EED14900.1"/>
    <property type="molecule type" value="Genomic_DNA"/>
</dbReference>
<feature type="compositionally biased region" description="Low complexity" evidence="1">
    <location>
        <begin position="244"/>
        <end position="274"/>
    </location>
</feature>
<dbReference type="Pfam" id="PF17119">
    <property type="entry name" value="MMU163"/>
    <property type="match status" value="1"/>
</dbReference>
<feature type="compositionally biased region" description="Basic and acidic residues" evidence="1">
    <location>
        <begin position="94"/>
        <end position="103"/>
    </location>
</feature>
<dbReference type="RefSeq" id="XP_002484853.1">
    <property type="nucleotide sequence ID" value="XM_002484808.1"/>
</dbReference>
<feature type="region of interest" description="Disordered" evidence="1">
    <location>
        <begin position="1"/>
        <end position="21"/>
    </location>
</feature>
<dbReference type="PANTHER" id="PTHR31094:SF2">
    <property type="entry name" value="RIKEN CDNA 2310061I04 GENE"/>
    <property type="match status" value="1"/>
</dbReference>
<dbReference type="AlphaFoldDB" id="B8MKQ1"/>
<dbReference type="OrthoDB" id="5329385at2759"/>
<keyword evidence="3" id="KW-1185">Reference proteome</keyword>
<proteinExistence type="predicted"/>
<dbReference type="InParanoid" id="B8MKQ1"/>
<accession>B8MKQ1</accession>
<protein>
    <recommendedName>
        <fullName evidence="4">Chromosome transmission fidelity protein 4</fullName>
    </recommendedName>
</protein>
<dbReference type="eggNOG" id="ENOG502S29P">
    <property type="taxonomic scope" value="Eukaryota"/>
</dbReference>
<sequence length="408" mass="45112">MPKPFLSPSSTSTAPLSRRTGIRFRYHSSPSPKILNSRRRDIIATRQCRYTPTPHRRGFSQLTPKPLARLHDRRDIDAFFFSGRSSNTTHSNRNRRDDGDRTKNTRQADQTVKYDIPGSEGDHKPPDERVVRLGKTLRKLSPLLPNILIHPLPTEILSPQITLHLFPSTHPHLPNVKGRVLYRAALWTVPVAWSSLPLLGNVKLQILSERMVRADSVLGCENYATTDCGEERFVVRWKTSHDPSTTTTSSSSSSSSLSSTSTSTSTSNTRTSDTGINKSLSTLLGGDAPIFLPGKEGRFEGLFIFAFDEKGRIASHTIEHADRADGWDRTAKFVTLTDWLLGKARGSLMEGGGGTVAGPALIVPVDSDRARQYQSDRSFGWGAADGLKGKVESSVIMVEFDETLRCSK</sequence>
<dbReference type="InterPro" id="IPR018790">
    <property type="entry name" value="DUF2358"/>
</dbReference>
<feature type="region of interest" description="Disordered" evidence="1">
    <location>
        <begin position="240"/>
        <end position="278"/>
    </location>
</feature>
<evidence type="ECO:0008006" key="4">
    <source>
        <dbReference type="Google" id="ProtNLM"/>
    </source>
</evidence>
<name>B8MKQ1_TALSN</name>
<feature type="compositionally biased region" description="Low complexity" evidence="1">
    <location>
        <begin position="1"/>
        <end position="19"/>
    </location>
</feature>